<feature type="transmembrane region" description="Helical" evidence="7">
    <location>
        <begin position="12"/>
        <end position="30"/>
    </location>
</feature>
<feature type="transmembrane region" description="Helical" evidence="7">
    <location>
        <begin position="50"/>
        <end position="71"/>
    </location>
</feature>
<feature type="transmembrane region" description="Helical" evidence="7">
    <location>
        <begin position="288"/>
        <end position="312"/>
    </location>
</feature>
<evidence type="ECO:0000256" key="7">
    <source>
        <dbReference type="SAM" id="Phobius"/>
    </source>
</evidence>
<dbReference type="PANTHER" id="PTHR40074">
    <property type="entry name" value="O-ACETYLTRANSFERASE WECH"/>
    <property type="match status" value="1"/>
</dbReference>
<dbReference type="Pfam" id="PF01757">
    <property type="entry name" value="Acyl_transf_3"/>
    <property type="match status" value="1"/>
</dbReference>
<proteinExistence type="inferred from homology"/>
<comment type="similarity">
    <text evidence="2">Belongs to the acyltransferase 3 family.</text>
</comment>
<feature type="transmembrane region" description="Helical" evidence="7">
    <location>
        <begin position="224"/>
        <end position="245"/>
    </location>
</feature>
<evidence type="ECO:0000313" key="9">
    <source>
        <dbReference type="EMBL" id="SBV98716.1"/>
    </source>
</evidence>
<feature type="transmembrane region" description="Helical" evidence="7">
    <location>
        <begin position="166"/>
        <end position="183"/>
    </location>
</feature>
<evidence type="ECO:0000256" key="6">
    <source>
        <dbReference type="ARBA" id="ARBA00023136"/>
    </source>
</evidence>
<dbReference type="RefSeq" id="WP_296940956.1">
    <property type="nucleotide sequence ID" value="NZ_LT599032.1"/>
</dbReference>
<dbReference type="AlphaFoldDB" id="A0A212JGY2"/>
<evidence type="ECO:0000259" key="8">
    <source>
        <dbReference type="Pfam" id="PF01757"/>
    </source>
</evidence>
<keyword evidence="5 7" id="KW-1133">Transmembrane helix</keyword>
<evidence type="ECO:0000256" key="3">
    <source>
        <dbReference type="ARBA" id="ARBA00022475"/>
    </source>
</evidence>
<feature type="domain" description="Acyltransferase 3" evidence="8">
    <location>
        <begin position="12"/>
        <end position="346"/>
    </location>
</feature>
<comment type="subcellular location">
    <subcellularLocation>
        <location evidence="1">Cell membrane</location>
        <topology evidence="1">Multi-pass membrane protein</topology>
    </subcellularLocation>
</comment>
<feature type="transmembrane region" description="Helical" evidence="7">
    <location>
        <begin position="324"/>
        <end position="346"/>
    </location>
</feature>
<name>A0A212JGY2_9BACT</name>
<organism evidence="9">
    <name type="scientific">uncultured Dysgonomonas sp</name>
    <dbReference type="NCBI Taxonomy" id="206096"/>
    <lineage>
        <taxon>Bacteria</taxon>
        <taxon>Pseudomonadati</taxon>
        <taxon>Bacteroidota</taxon>
        <taxon>Bacteroidia</taxon>
        <taxon>Bacteroidales</taxon>
        <taxon>Dysgonomonadaceae</taxon>
        <taxon>Dysgonomonas</taxon>
        <taxon>environmental samples</taxon>
    </lineage>
</organism>
<dbReference type="GO" id="GO:0009246">
    <property type="term" value="P:enterobacterial common antigen biosynthetic process"/>
    <property type="evidence" value="ECO:0007669"/>
    <property type="project" value="TreeGrafter"/>
</dbReference>
<feature type="transmembrane region" description="Helical" evidence="7">
    <location>
        <begin position="134"/>
        <end position="154"/>
    </location>
</feature>
<reference evidence="9" key="1">
    <citation type="submission" date="2016-04" db="EMBL/GenBank/DDBJ databases">
        <authorList>
            <person name="Evans L.H."/>
            <person name="Alamgir A."/>
            <person name="Owens N."/>
            <person name="Weber N.D."/>
            <person name="Virtaneva K."/>
            <person name="Barbian K."/>
            <person name="Babar A."/>
            <person name="Rosenke K."/>
        </authorList>
    </citation>
    <scope>NUCLEOTIDE SEQUENCE</scope>
    <source>
        <strain evidence="9">86-1</strain>
    </source>
</reference>
<feature type="transmembrane region" description="Helical" evidence="7">
    <location>
        <begin position="91"/>
        <end position="114"/>
    </location>
</feature>
<evidence type="ECO:0000256" key="1">
    <source>
        <dbReference type="ARBA" id="ARBA00004651"/>
    </source>
</evidence>
<feature type="transmembrane region" description="Helical" evidence="7">
    <location>
        <begin position="257"/>
        <end position="276"/>
    </location>
</feature>
<evidence type="ECO:0000256" key="5">
    <source>
        <dbReference type="ARBA" id="ARBA00022989"/>
    </source>
</evidence>
<keyword evidence="6 7" id="KW-0472">Membrane</keyword>
<feature type="transmembrane region" description="Helical" evidence="7">
    <location>
        <begin position="189"/>
        <end position="212"/>
    </location>
</feature>
<gene>
    <name evidence="9" type="ORF">KL86DYS1_12246</name>
</gene>
<protein>
    <recommendedName>
        <fullName evidence="8">Acyltransferase 3 domain-containing protein</fullName>
    </recommendedName>
</protein>
<dbReference type="GO" id="GO:0005886">
    <property type="term" value="C:plasma membrane"/>
    <property type="evidence" value="ECO:0007669"/>
    <property type="project" value="UniProtKB-SubCell"/>
</dbReference>
<evidence type="ECO:0000256" key="2">
    <source>
        <dbReference type="ARBA" id="ARBA00007400"/>
    </source>
</evidence>
<keyword evidence="4 7" id="KW-0812">Transmembrane</keyword>
<accession>A0A212JGY2</accession>
<evidence type="ECO:0000256" key="4">
    <source>
        <dbReference type="ARBA" id="ARBA00022692"/>
    </source>
</evidence>
<dbReference type="GO" id="GO:0016413">
    <property type="term" value="F:O-acetyltransferase activity"/>
    <property type="evidence" value="ECO:0007669"/>
    <property type="project" value="TreeGrafter"/>
</dbReference>
<sequence>MIENKHKDRILFADVLRVFTIFAIIVFHITTNRWFTSFQENPAEWHTINIFVACLRWCVPVFFMLSGMIFLDPTYHTTIKKLYTKTIPRILCALIFWSVAYRLLSPLVASFLDIKPISGDDFHRIYEEIFLGTPWHHLWFMYPLLAMYILTPLLRIFTANAKKEHYIYFLILYFIFGSVIPTIDARFQVHVSFNISELFSYTGYFIAGYFFYKFDLTKKEKIVLYTLGIASLIGTYAVSTIVGVANGGPATQFFDRTGPNTMLSAFFIFVFVKDIINNSPKLLKYTNNKYITTLANCGLGIYLVHDFFNIILNILNINTGTFPAILSVPVLSILVYIASLGVVLIIKKIPVLNKWII</sequence>
<dbReference type="EMBL" id="FLUM01000001">
    <property type="protein sequence ID" value="SBV98716.1"/>
    <property type="molecule type" value="Genomic_DNA"/>
</dbReference>
<keyword evidence="3" id="KW-1003">Cell membrane</keyword>
<dbReference type="PANTHER" id="PTHR40074:SF2">
    <property type="entry name" value="O-ACETYLTRANSFERASE WECH"/>
    <property type="match status" value="1"/>
</dbReference>
<dbReference type="InterPro" id="IPR002656">
    <property type="entry name" value="Acyl_transf_3_dom"/>
</dbReference>